<name>A0AAU8GCV9_9VIRU</name>
<dbReference type="EMBL" id="PP955094">
    <property type="protein sequence ID" value="XCH39272.1"/>
    <property type="molecule type" value="Genomic_DNA"/>
</dbReference>
<accession>A0AAU8GCV9</accession>
<sequence length="40" mass="4571">MASSYDIKWSSNKVLGSLSEIVYKKNINILFNNIIHTSIE</sequence>
<protein>
    <submittedName>
        <fullName evidence="1">Uncharacterized protein</fullName>
    </submittedName>
</protein>
<evidence type="ECO:0000313" key="1">
    <source>
        <dbReference type="EMBL" id="XCH39272.1"/>
    </source>
</evidence>
<reference evidence="1" key="1">
    <citation type="submission" date="2024-06" db="EMBL/GenBank/DDBJ databases">
        <title>North American crayfish harbour diverse members of the Nudiviridae.</title>
        <authorList>
            <person name="Stratton C."/>
            <person name="Bojko J."/>
        </authorList>
    </citation>
    <scope>NUCLEOTIDE SEQUENCE</scope>
    <source>
        <strain evidence="1">142H</strain>
    </source>
</reference>
<proteinExistence type="predicted"/>
<organism evidence="1">
    <name type="scientific">Faxonius propinquus nudivirus</name>
    <dbReference type="NCBI Taxonomy" id="3139431"/>
    <lineage>
        <taxon>Viruses</taxon>
        <taxon>Viruses incertae sedis</taxon>
        <taxon>Naldaviricetes</taxon>
        <taxon>Lefavirales</taxon>
        <taxon>Nudiviridae</taxon>
    </lineage>
</organism>
<gene>
    <name evidence="1" type="ORF">FpNV_027</name>
</gene>